<proteinExistence type="predicted"/>
<dbReference type="AlphaFoldDB" id="A0A388K7V1"/>
<sequence length="401" mass="45922">MLAIPADVLLQVYEATMGESPFLIENILFSDWASLVAIMQNKPHELDDKIREFASNITEVCRKSEIENRELNLIIAKAEKIILDLHGYDTAHLDSAGQVSIAERNETFMDAYINRMSLSQAELKYLKKKEAERRKNAHTEITPLTRDAGHKFAKNNPFLPLASSTWREKAVQCVNNRLWKLDTFNYTATIIVEAYMEFVGLTDPDIDNCRAAARNGTIYFPATRGGLDANFPPIAKLEKGKCLKRPLLHQKGIPKFPADLSELKKLWDAGRPYLKCTCPRCEKNLTWFDHTIWYVLGNLDKIDPHAPIDKIRMLEFQALLHTTWSKPIMAQISFIFMREYMIKIVHLLTENRVISAKEILNYEDFKNVPFGHKFTAELLPNAEGLLAQSASRRSQPDIEDN</sequence>
<dbReference type="Gramene" id="GBG66099">
    <property type="protein sequence ID" value="GBG66099"/>
    <property type="gene ID" value="CBR_g55442"/>
</dbReference>
<dbReference type="EMBL" id="BFEA01000069">
    <property type="protein sequence ID" value="GBG66099.1"/>
    <property type="molecule type" value="Genomic_DNA"/>
</dbReference>
<keyword evidence="2" id="KW-1185">Reference proteome</keyword>
<comment type="caution">
    <text evidence="1">The sequence shown here is derived from an EMBL/GenBank/DDBJ whole genome shotgun (WGS) entry which is preliminary data.</text>
</comment>
<name>A0A388K7V1_CHABU</name>
<evidence type="ECO:0000313" key="2">
    <source>
        <dbReference type="Proteomes" id="UP000265515"/>
    </source>
</evidence>
<reference evidence="1 2" key="1">
    <citation type="journal article" date="2018" name="Cell">
        <title>The Chara Genome: Secondary Complexity and Implications for Plant Terrestrialization.</title>
        <authorList>
            <person name="Nishiyama T."/>
            <person name="Sakayama H."/>
            <person name="Vries J.D."/>
            <person name="Buschmann H."/>
            <person name="Saint-Marcoux D."/>
            <person name="Ullrich K.K."/>
            <person name="Haas F.B."/>
            <person name="Vanderstraeten L."/>
            <person name="Becker D."/>
            <person name="Lang D."/>
            <person name="Vosolsobe S."/>
            <person name="Rombauts S."/>
            <person name="Wilhelmsson P.K.I."/>
            <person name="Janitza P."/>
            <person name="Kern R."/>
            <person name="Heyl A."/>
            <person name="Rumpler F."/>
            <person name="Villalobos L.I.A.C."/>
            <person name="Clay J.M."/>
            <person name="Skokan R."/>
            <person name="Toyoda A."/>
            <person name="Suzuki Y."/>
            <person name="Kagoshima H."/>
            <person name="Schijlen E."/>
            <person name="Tajeshwar N."/>
            <person name="Catarino B."/>
            <person name="Hetherington A.J."/>
            <person name="Saltykova A."/>
            <person name="Bonnot C."/>
            <person name="Breuninger H."/>
            <person name="Symeonidi A."/>
            <person name="Radhakrishnan G.V."/>
            <person name="Van Nieuwerburgh F."/>
            <person name="Deforce D."/>
            <person name="Chang C."/>
            <person name="Karol K.G."/>
            <person name="Hedrich R."/>
            <person name="Ulvskov P."/>
            <person name="Glockner G."/>
            <person name="Delwiche C.F."/>
            <person name="Petrasek J."/>
            <person name="Van de Peer Y."/>
            <person name="Friml J."/>
            <person name="Beilby M."/>
            <person name="Dolan L."/>
            <person name="Kohara Y."/>
            <person name="Sugano S."/>
            <person name="Fujiyama A."/>
            <person name="Delaux P.-M."/>
            <person name="Quint M."/>
            <person name="TheiBen G."/>
            <person name="Hagemann M."/>
            <person name="Harholt J."/>
            <person name="Dunand C."/>
            <person name="Zachgo S."/>
            <person name="Langdale J."/>
            <person name="Maumus F."/>
            <person name="Straeten D.V.D."/>
            <person name="Gould S.B."/>
            <person name="Rensing S.A."/>
        </authorList>
    </citation>
    <scope>NUCLEOTIDE SEQUENCE [LARGE SCALE GENOMIC DNA]</scope>
    <source>
        <strain evidence="1 2">S276</strain>
    </source>
</reference>
<gene>
    <name evidence="1" type="ORF">CBR_g55442</name>
</gene>
<accession>A0A388K7V1</accession>
<dbReference type="Proteomes" id="UP000265515">
    <property type="component" value="Unassembled WGS sequence"/>
</dbReference>
<evidence type="ECO:0000313" key="1">
    <source>
        <dbReference type="EMBL" id="GBG66099.1"/>
    </source>
</evidence>
<protein>
    <submittedName>
        <fullName evidence="1">Uncharacterized protein</fullName>
    </submittedName>
</protein>
<organism evidence="1 2">
    <name type="scientific">Chara braunii</name>
    <name type="common">Braun's stonewort</name>
    <dbReference type="NCBI Taxonomy" id="69332"/>
    <lineage>
        <taxon>Eukaryota</taxon>
        <taxon>Viridiplantae</taxon>
        <taxon>Streptophyta</taxon>
        <taxon>Charophyceae</taxon>
        <taxon>Charales</taxon>
        <taxon>Characeae</taxon>
        <taxon>Chara</taxon>
    </lineage>
</organism>